<dbReference type="GO" id="GO:0015979">
    <property type="term" value="P:photosynthesis"/>
    <property type="evidence" value="ECO:0007669"/>
    <property type="project" value="UniProtKB-KW"/>
</dbReference>
<feature type="signal peptide" evidence="3">
    <location>
        <begin position="1"/>
        <end position="36"/>
    </location>
</feature>
<dbReference type="InterPro" id="IPR015943">
    <property type="entry name" value="WD40/YVTN_repeat-like_dom_sf"/>
</dbReference>
<dbReference type="InterPro" id="IPR028203">
    <property type="entry name" value="PSII_CF48-like_dom"/>
</dbReference>
<evidence type="ECO:0000259" key="4">
    <source>
        <dbReference type="Pfam" id="PF14870"/>
    </source>
</evidence>
<evidence type="ECO:0000313" key="6">
    <source>
        <dbReference type="Proteomes" id="UP000739538"/>
    </source>
</evidence>
<dbReference type="Pfam" id="PF14870">
    <property type="entry name" value="PSII_BNR"/>
    <property type="match status" value="1"/>
</dbReference>
<gene>
    <name evidence="5" type="ORF">KDA27_22745</name>
</gene>
<keyword evidence="3" id="KW-0732">Signal</keyword>
<evidence type="ECO:0000256" key="3">
    <source>
        <dbReference type="SAM" id="SignalP"/>
    </source>
</evidence>
<proteinExistence type="predicted"/>
<protein>
    <recommendedName>
        <fullName evidence="4">Photosynthesis system II assembly factor Ycf48/Hcf136-like domain-containing protein</fullName>
    </recommendedName>
</protein>
<feature type="domain" description="Photosynthesis system II assembly factor Ycf48/Hcf136-like" evidence="4">
    <location>
        <begin position="185"/>
        <end position="334"/>
    </location>
</feature>
<reference evidence="5" key="1">
    <citation type="submission" date="2020-04" db="EMBL/GenBank/DDBJ databases">
        <authorList>
            <person name="Zhang T."/>
        </authorList>
    </citation>
    <scope>NUCLEOTIDE SEQUENCE</scope>
    <source>
        <strain evidence="5">HKST-UBA02</strain>
    </source>
</reference>
<feature type="chain" id="PRO_5038143287" description="Photosynthesis system II assembly factor Ycf48/Hcf136-like domain-containing protein" evidence="3">
    <location>
        <begin position="37"/>
        <end position="735"/>
    </location>
</feature>
<dbReference type="PANTHER" id="PTHR47199:SF2">
    <property type="entry name" value="PHOTOSYSTEM II STABILITY_ASSEMBLY FACTOR HCF136, CHLOROPLASTIC"/>
    <property type="match status" value="1"/>
</dbReference>
<dbReference type="Proteomes" id="UP000739538">
    <property type="component" value="Unassembled WGS sequence"/>
</dbReference>
<evidence type="ECO:0000313" key="5">
    <source>
        <dbReference type="EMBL" id="MCA9758633.1"/>
    </source>
</evidence>
<dbReference type="GO" id="GO:0009523">
    <property type="term" value="C:photosystem II"/>
    <property type="evidence" value="ECO:0007669"/>
    <property type="project" value="UniProtKB-KW"/>
</dbReference>
<accession>A0A956SHN0</accession>
<reference evidence="5" key="2">
    <citation type="journal article" date="2021" name="Microbiome">
        <title>Successional dynamics and alternative stable states in a saline activated sludge microbial community over 9 years.</title>
        <authorList>
            <person name="Wang Y."/>
            <person name="Ye J."/>
            <person name="Ju F."/>
            <person name="Liu L."/>
            <person name="Boyd J.A."/>
            <person name="Deng Y."/>
            <person name="Parks D.H."/>
            <person name="Jiang X."/>
            <person name="Yin X."/>
            <person name="Woodcroft B.J."/>
            <person name="Tyson G.W."/>
            <person name="Hugenholtz P."/>
            <person name="Polz M.F."/>
            <person name="Zhang T."/>
        </authorList>
    </citation>
    <scope>NUCLEOTIDE SEQUENCE</scope>
    <source>
        <strain evidence="5">HKST-UBA02</strain>
    </source>
</reference>
<name>A0A956SHN0_UNCEI</name>
<sequence length="735" mass="79438">MTPHHETQQRHRAFALVATVALAALSGPCITGTANAATGIAAARWLNPSPQGNSIEAMAFESDLVGYAVGVRGTSLRTADGGVTWTDLSRPLSFDFDLYDLESLGPGELLAVGSGAGIYESHDSGESWHVVANPSIGTLTHLERIDGNTFSAVGDDGQRLLSTDDGATWALGADTGLHFAHGQAWLTPDHGWVVGNPSVVETFDGGQSWSPLELEGIPFEYFDIQFTDSSNGWLSEVFSMYRTTDGGATWNPMPPTPLYINTQVIYSDSHRLLICAGEGAEIYETRDDGASWAPLYQRLATVSYTDVARLSNGRLVVASSDGDLLYSDDEGTTWTNTTDGPGNQDRIELWQVWRRPDGRGYATGADGDWLRSTDDGSSWTRDPSPLGAFAYEVEVHGSGLGFGPGIGSGTTLARTSDGGDTWAALQIHPTFVGSPAGFEFPADEVVWAAFHGANTADRVFRSTDAGVTWESRPNGIASNAEPIESISFVTPDRGYVAGGLLSPESKLLRTTNAGLDWESVAYPNSIFRIWDMYWPTFEHGFLAMRTDIFETTDGGATWSTNLEADVSEMSWRDPQRGAAFFHIGPKFHVTMDGGANWTEIELPWSTGVLDIEWVSDTRLWIAGPGSRLLEVDLYEPAGFPSVDQGFEDGAASVRILENPIRSLLRLELESQASGTTRFDWFDIAGRQVGSSTNEVALGMTTVSLRAPSDSRGPILLLRVQLPDGSQTSHRIVILD</sequence>
<dbReference type="SUPFAM" id="SSF110296">
    <property type="entry name" value="Oligoxyloglucan reducing end-specific cellobiohydrolase"/>
    <property type="match status" value="3"/>
</dbReference>
<keyword evidence="2" id="KW-0604">Photosystem II</keyword>
<dbReference type="PANTHER" id="PTHR47199">
    <property type="entry name" value="PHOTOSYSTEM II STABILITY/ASSEMBLY FACTOR HCF136, CHLOROPLASTIC"/>
    <property type="match status" value="1"/>
</dbReference>
<dbReference type="CDD" id="cd15482">
    <property type="entry name" value="Sialidase_non-viral"/>
    <property type="match status" value="1"/>
</dbReference>
<evidence type="ECO:0000256" key="2">
    <source>
        <dbReference type="ARBA" id="ARBA00023276"/>
    </source>
</evidence>
<dbReference type="EMBL" id="JAGQHS010000194">
    <property type="protein sequence ID" value="MCA9758633.1"/>
    <property type="molecule type" value="Genomic_DNA"/>
</dbReference>
<dbReference type="AlphaFoldDB" id="A0A956SHN0"/>
<dbReference type="Gene3D" id="2.130.10.10">
    <property type="entry name" value="YVTN repeat-like/Quinoprotein amine dehydrogenase"/>
    <property type="match status" value="3"/>
</dbReference>
<organism evidence="5 6">
    <name type="scientific">Eiseniibacteriota bacterium</name>
    <dbReference type="NCBI Taxonomy" id="2212470"/>
    <lineage>
        <taxon>Bacteria</taxon>
        <taxon>Candidatus Eiseniibacteriota</taxon>
    </lineage>
</organism>
<comment type="caution">
    <text evidence="5">The sequence shown here is derived from an EMBL/GenBank/DDBJ whole genome shotgun (WGS) entry which is preliminary data.</text>
</comment>
<evidence type="ECO:0000256" key="1">
    <source>
        <dbReference type="ARBA" id="ARBA00022531"/>
    </source>
</evidence>
<keyword evidence="1" id="KW-0602">Photosynthesis</keyword>